<protein>
    <submittedName>
        <fullName evidence="2">Phosphotransferase family protein</fullName>
    </submittedName>
</protein>
<dbReference type="SUPFAM" id="SSF56112">
    <property type="entry name" value="Protein kinase-like (PK-like)"/>
    <property type="match status" value="1"/>
</dbReference>
<dbReference type="PANTHER" id="PTHR47829">
    <property type="entry name" value="HYDROLASE, PUTATIVE (AFU_ORTHOLOGUE AFUA_1G12880)-RELATED"/>
    <property type="match status" value="1"/>
</dbReference>
<dbReference type="InterPro" id="IPR002575">
    <property type="entry name" value="Aminoglycoside_PTrfase"/>
</dbReference>
<dbReference type="PANTHER" id="PTHR47829:SF1">
    <property type="entry name" value="HAD FAMILY PHOSPHATASE"/>
    <property type="match status" value="1"/>
</dbReference>
<evidence type="ECO:0000259" key="1">
    <source>
        <dbReference type="Pfam" id="PF01636"/>
    </source>
</evidence>
<name>A0ABV7L968_9PROT</name>
<keyword evidence="3" id="KW-1185">Reference proteome</keyword>
<comment type="caution">
    <text evidence="2">The sequence shown here is derived from an EMBL/GenBank/DDBJ whole genome shotgun (WGS) entry which is preliminary data.</text>
</comment>
<evidence type="ECO:0000313" key="2">
    <source>
        <dbReference type="EMBL" id="MFC3231050.1"/>
    </source>
</evidence>
<reference evidence="3" key="1">
    <citation type="journal article" date="2019" name="Int. J. Syst. Evol. Microbiol.">
        <title>The Global Catalogue of Microorganisms (GCM) 10K type strain sequencing project: providing services to taxonomists for standard genome sequencing and annotation.</title>
        <authorList>
            <consortium name="The Broad Institute Genomics Platform"/>
            <consortium name="The Broad Institute Genome Sequencing Center for Infectious Disease"/>
            <person name="Wu L."/>
            <person name="Ma J."/>
        </authorList>
    </citation>
    <scope>NUCLEOTIDE SEQUENCE [LARGE SCALE GENOMIC DNA]</scope>
    <source>
        <strain evidence="3">KCTC 42964</strain>
    </source>
</reference>
<dbReference type="InterPro" id="IPR052898">
    <property type="entry name" value="ACAD10-like"/>
</dbReference>
<gene>
    <name evidence="2" type="ORF">ACFOGJ_27635</name>
</gene>
<dbReference type="Pfam" id="PF01636">
    <property type="entry name" value="APH"/>
    <property type="match status" value="1"/>
</dbReference>
<dbReference type="EMBL" id="JBHRTR010000054">
    <property type="protein sequence ID" value="MFC3231050.1"/>
    <property type="molecule type" value="Genomic_DNA"/>
</dbReference>
<dbReference type="Gene3D" id="3.90.1200.10">
    <property type="match status" value="1"/>
</dbReference>
<dbReference type="CDD" id="cd05154">
    <property type="entry name" value="ACAD10_11_N-like"/>
    <property type="match status" value="1"/>
</dbReference>
<accession>A0ABV7L968</accession>
<feature type="domain" description="Aminoglycoside phosphotransferase" evidence="1">
    <location>
        <begin position="49"/>
        <end position="276"/>
    </location>
</feature>
<organism evidence="2 3">
    <name type="scientific">Marinibaculum pumilum</name>
    <dbReference type="NCBI Taxonomy" id="1766165"/>
    <lineage>
        <taxon>Bacteria</taxon>
        <taxon>Pseudomonadati</taxon>
        <taxon>Pseudomonadota</taxon>
        <taxon>Alphaproteobacteria</taxon>
        <taxon>Rhodospirillales</taxon>
        <taxon>Rhodospirillaceae</taxon>
        <taxon>Marinibaculum</taxon>
    </lineage>
</organism>
<sequence length="365" mass="41185">MSASASAGADRDRLEDLGEVRADEQMDWPKVEALLRAEVPDLPPAPMQVRQFRGGSANLTYLLLFGERQMVLRRPPLGPVGKGAHDMKREHRVLSRLHRALATAPRAFLFCDDPAVIGADFFVMERRTGVVVRDAFPPEMTGFADLERRISLAVVRAMADLHLVDPDAVDLGSLGRPEGFMERQLSGWKMRWEDAKDADIPLFYDLHDRLAAEIPALQRVSLVHNDLKIDNCQFQADDPDTVTSIFDWDMTTRGDPLADLGTLLGYWNEPGDPAQRMVMPPPVGGSYPSRQEIAAEYADRMGGFDLSRLHWYEAFAMWKTATVVQQIYIRYARGQTKDERFRDMNGRIPPLLQMAEQTLDAVRYG</sequence>
<dbReference type="Gene3D" id="3.30.200.20">
    <property type="entry name" value="Phosphorylase Kinase, domain 1"/>
    <property type="match status" value="1"/>
</dbReference>
<dbReference type="InterPro" id="IPR011009">
    <property type="entry name" value="Kinase-like_dom_sf"/>
</dbReference>
<evidence type="ECO:0000313" key="3">
    <source>
        <dbReference type="Proteomes" id="UP001595528"/>
    </source>
</evidence>
<dbReference type="InterPro" id="IPR041726">
    <property type="entry name" value="ACAD10_11_N"/>
</dbReference>
<proteinExistence type="predicted"/>
<dbReference type="Proteomes" id="UP001595528">
    <property type="component" value="Unassembled WGS sequence"/>
</dbReference>
<dbReference type="RefSeq" id="WP_379906517.1">
    <property type="nucleotide sequence ID" value="NZ_JBHRTR010000054.1"/>
</dbReference>